<reference evidence="1" key="1">
    <citation type="submission" date="2018-11" db="EMBL/GenBank/DDBJ databases">
        <authorList>
            <person name="Grassa J C."/>
        </authorList>
    </citation>
    <scope>NUCLEOTIDE SEQUENCE [LARGE SCALE GENOMIC DNA]</scope>
</reference>
<accession>A0A803NL55</accession>
<keyword evidence="2" id="KW-1185">Reference proteome</keyword>
<dbReference type="Pfam" id="PF14223">
    <property type="entry name" value="Retrotran_gag_2"/>
    <property type="match status" value="1"/>
</dbReference>
<dbReference type="OMA" id="FAYSKFQ"/>
<evidence type="ECO:0000313" key="1">
    <source>
        <dbReference type="EnsemblPlants" id="cds.evm.model.01.2434"/>
    </source>
</evidence>
<proteinExistence type="predicted"/>
<dbReference type="EMBL" id="UZAU01000073">
    <property type="status" value="NOT_ANNOTATED_CDS"/>
    <property type="molecule type" value="Genomic_DNA"/>
</dbReference>
<dbReference type="EnsemblPlants" id="evm.model.01.2434">
    <property type="protein sequence ID" value="cds.evm.model.01.2434"/>
    <property type="gene ID" value="evm.TU.01.2434"/>
</dbReference>
<dbReference type="AlphaFoldDB" id="A0A803NL55"/>
<organism evidence="1 2">
    <name type="scientific">Cannabis sativa</name>
    <name type="common">Hemp</name>
    <name type="synonym">Marijuana</name>
    <dbReference type="NCBI Taxonomy" id="3483"/>
    <lineage>
        <taxon>Eukaryota</taxon>
        <taxon>Viridiplantae</taxon>
        <taxon>Streptophyta</taxon>
        <taxon>Embryophyta</taxon>
        <taxon>Tracheophyta</taxon>
        <taxon>Spermatophyta</taxon>
        <taxon>Magnoliopsida</taxon>
        <taxon>eudicotyledons</taxon>
        <taxon>Gunneridae</taxon>
        <taxon>Pentapetalae</taxon>
        <taxon>rosids</taxon>
        <taxon>fabids</taxon>
        <taxon>Rosales</taxon>
        <taxon>Cannabaceae</taxon>
        <taxon>Cannabis</taxon>
    </lineage>
</organism>
<protein>
    <submittedName>
        <fullName evidence="1">Uncharacterized protein</fullName>
    </submittedName>
</protein>
<dbReference type="Gramene" id="evm.model.01.2434">
    <property type="protein sequence ID" value="cds.evm.model.01.2434"/>
    <property type="gene ID" value="evm.TU.01.2434"/>
</dbReference>
<dbReference type="Proteomes" id="UP000596661">
    <property type="component" value="Chromosome 1"/>
</dbReference>
<reference evidence="1" key="2">
    <citation type="submission" date="2021-03" db="UniProtKB">
        <authorList>
            <consortium name="EnsemblPlants"/>
        </authorList>
    </citation>
    <scope>IDENTIFICATION</scope>
</reference>
<sequence>MTESKTLSEFYERLSDIFNEYFSLGEKLDDSVLVRKIVQVLHDRFNVKLTAMEEAKDFSTIKVEELMGSLCTFELNQMIRSKEKPSTFKEKVKTIAFKSTKKEASDDEDDDTDMALLAKNF</sequence>
<evidence type="ECO:0000313" key="2">
    <source>
        <dbReference type="Proteomes" id="UP000596661"/>
    </source>
</evidence>
<name>A0A803NL55_CANSA</name>